<organism evidence="4 5">
    <name type="scientific">Promicromonospora alba</name>
    <dbReference type="NCBI Taxonomy" id="1616110"/>
    <lineage>
        <taxon>Bacteria</taxon>
        <taxon>Bacillati</taxon>
        <taxon>Actinomycetota</taxon>
        <taxon>Actinomycetes</taxon>
        <taxon>Micrococcales</taxon>
        <taxon>Promicromonosporaceae</taxon>
        <taxon>Promicromonospora</taxon>
    </lineage>
</organism>
<reference evidence="5" key="1">
    <citation type="journal article" date="2019" name="Int. J. Syst. Evol. Microbiol.">
        <title>The Global Catalogue of Microorganisms (GCM) 10K type strain sequencing project: providing services to taxonomists for standard genome sequencing and annotation.</title>
        <authorList>
            <consortium name="The Broad Institute Genomics Platform"/>
            <consortium name="The Broad Institute Genome Sequencing Center for Infectious Disease"/>
            <person name="Wu L."/>
            <person name="Ma J."/>
        </authorList>
    </citation>
    <scope>NUCLEOTIDE SEQUENCE [LARGE SCALE GENOMIC DNA]</scope>
    <source>
        <strain evidence="5">CCUG 42722</strain>
    </source>
</reference>
<dbReference type="Gene3D" id="1.10.10.10">
    <property type="entry name" value="Winged helix-like DNA-binding domain superfamily/Winged helix DNA-binding domain"/>
    <property type="match status" value="1"/>
</dbReference>
<name>A0ABV9HPU3_9MICO</name>
<evidence type="ECO:0000313" key="5">
    <source>
        <dbReference type="Proteomes" id="UP001596011"/>
    </source>
</evidence>
<sequence>MDVPQLLGLLARSLAKDTVRPWAMRLCEACVDALGAQGGALTVVGGPGERVAVSTPGVFEDLEPLQEVLGEGPVPQAMAEDQPVVTHLGAVVDEYPVFSQLAGPVGDKVTLYAVPMRAGGQVVGVLSLYVTDDPQARSAQDLRFLADIVGASLLGDTELLDGSERAWLHRAAGMVIAQLGIGVEDALAVIRANAFSRSTSLRSVAEDVLERRLTFSLDE</sequence>
<keyword evidence="2" id="KW-0804">Transcription</keyword>
<dbReference type="Pfam" id="PF03861">
    <property type="entry name" value="ANTAR"/>
    <property type="match status" value="1"/>
</dbReference>
<evidence type="ECO:0000256" key="1">
    <source>
        <dbReference type="ARBA" id="ARBA00023015"/>
    </source>
</evidence>
<proteinExistence type="predicted"/>
<dbReference type="InterPro" id="IPR029016">
    <property type="entry name" value="GAF-like_dom_sf"/>
</dbReference>
<dbReference type="InterPro" id="IPR003018">
    <property type="entry name" value="GAF"/>
</dbReference>
<accession>A0ABV9HPU3</accession>
<dbReference type="SUPFAM" id="SSF55781">
    <property type="entry name" value="GAF domain-like"/>
    <property type="match status" value="1"/>
</dbReference>
<keyword evidence="5" id="KW-1185">Reference proteome</keyword>
<evidence type="ECO:0000259" key="3">
    <source>
        <dbReference type="SMART" id="SM01012"/>
    </source>
</evidence>
<dbReference type="Proteomes" id="UP001596011">
    <property type="component" value="Unassembled WGS sequence"/>
</dbReference>
<dbReference type="EMBL" id="JBHSFI010000008">
    <property type="protein sequence ID" value="MFC4631420.1"/>
    <property type="molecule type" value="Genomic_DNA"/>
</dbReference>
<dbReference type="SMART" id="SM01012">
    <property type="entry name" value="ANTAR"/>
    <property type="match status" value="1"/>
</dbReference>
<dbReference type="RefSeq" id="WP_377140643.1">
    <property type="nucleotide sequence ID" value="NZ_JBHSFI010000008.1"/>
</dbReference>
<gene>
    <name evidence="4" type="ORF">ACFO6V_24465</name>
</gene>
<evidence type="ECO:0000256" key="2">
    <source>
        <dbReference type="ARBA" id="ARBA00023163"/>
    </source>
</evidence>
<dbReference type="Gene3D" id="3.30.450.40">
    <property type="match status" value="1"/>
</dbReference>
<comment type="caution">
    <text evidence="4">The sequence shown here is derived from an EMBL/GenBank/DDBJ whole genome shotgun (WGS) entry which is preliminary data.</text>
</comment>
<dbReference type="Pfam" id="PF13185">
    <property type="entry name" value="GAF_2"/>
    <property type="match status" value="1"/>
</dbReference>
<dbReference type="InterPro" id="IPR036388">
    <property type="entry name" value="WH-like_DNA-bd_sf"/>
</dbReference>
<evidence type="ECO:0000313" key="4">
    <source>
        <dbReference type="EMBL" id="MFC4631420.1"/>
    </source>
</evidence>
<protein>
    <submittedName>
        <fullName evidence="4">GAF and ANTAR domain-containing protein</fullName>
    </submittedName>
</protein>
<keyword evidence="1" id="KW-0805">Transcription regulation</keyword>
<dbReference type="InterPro" id="IPR005561">
    <property type="entry name" value="ANTAR"/>
</dbReference>
<feature type="domain" description="ANTAR" evidence="3">
    <location>
        <begin position="130"/>
        <end position="209"/>
    </location>
</feature>